<dbReference type="EMBL" id="MLJW01000057">
    <property type="protein sequence ID" value="OIR04488.1"/>
    <property type="molecule type" value="Genomic_DNA"/>
</dbReference>
<evidence type="ECO:0000256" key="3">
    <source>
        <dbReference type="ARBA" id="ARBA00023015"/>
    </source>
</evidence>
<dbReference type="InterPro" id="IPR011006">
    <property type="entry name" value="CheY-like_superfamily"/>
</dbReference>
<dbReference type="CDD" id="cd17624">
    <property type="entry name" value="REC_OmpR_PmrA-like"/>
    <property type="match status" value="1"/>
</dbReference>
<dbReference type="PANTHER" id="PTHR48111">
    <property type="entry name" value="REGULATOR OF RPOS"/>
    <property type="match status" value="1"/>
</dbReference>
<accession>A0A1J5SKF3</accession>
<evidence type="ECO:0000256" key="1">
    <source>
        <dbReference type="ARBA" id="ARBA00022553"/>
    </source>
</evidence>
<evidence type="ECO:0000259" key="7">
    <source>
        <dbReference type="PROSITE" id="PS51755"/>
    </source>
</evidence>
<keyword evidence="4" id="KW-0238">DNA-binding</keyword>
<proteinExistence type="predicted"/>
<organism evidence="8">
    <name type="scientific">mine drainage metagenome</name>
    <dbReference type="NCBI Taxonomy" id="410659"/>
    <lineage>
        <taxon>unclassified sequences</taxon>
        <taxon>metagenomes</taxon>
        <taxon>ecological metagenomes</taxon>
    </lineage>
</organism>
<evidence type="ECO:0000259" key="6">
    <source>
        <dbReference type="PROSITE" id="PS50110"/>
    </source>
</evidence>
<keyword evidence="1" id="KW-0597">Phosphoprotein</keyword>
<dbReference type="Gene3D" id="6.10.250.690">
    <property type="match status" value="1"/>
</dbReference>
<evidence type="ECO:0000256" key="5">
    <source>
        <dbReference type="ARBA" id="ARBA00023163"/>
    </source>
</evidence>
<feature type="domain" description="Response regulatory" evidence="6">
    <location>
        <begin position="2"/>
        <end position="116"/>
    </location>
</feature>
<dbReference type="CDD" id="cd00383">
    <property type="entry name" value="trans_reg_C"/>
    <property type="match status" value="1"/>
</dbReference>
<dbReference type="PROSITE" id="PS50110">
    <property type="entry name" value="RESPONSE_REGULATORY"/>
    <property type="match status" value="1"/>
</dbReference>
<name>A0A1J5SKF3_9ZZZZ</name>
<keyword evidence="5" id="KW-0804">Transcription</keyword>
<dbReference type="InterPro" id="IPR036388">
    <property type="entry name" value="WH-like_DNA-bd_sf"/>
</dbReference>
<dbReference type="AlphaFoldDB" id="A0A1J5SKF3"/>
<dbReference type="SMART" id="SM00862">
    <property type="entry name" value="Trans_reg_C"/>
    <property type="match status" value="1"/>
</dbReference>
<dbReference type="Pfam" id="PF00486">
    <property type="entry name" value="Trans_reg_C"/>
    <property type="match status" value="1"/>
</dbReference>
<dbReference type="SMART" id="SM00448">
    <property type="entry name" value="REC"/>
    <property type="match status" value="1"/>
</dbReference>
<dbReference type="InterPro" id="IPR001789">
    <property type="entry name" value="Sig_transdc_resp-reg_receiver"/>
</dbReference>
<keyword evidence="2" id="KW-0902">Two-component regulatory system</keyword>
<keyword evidence="3" id="KW-0805">Transcription regulation</keyword>
<dbReference type="GO" id="GO:0000976">
    <property type="term" value="F:transcription cis-regulatory region binding"/>
    <property type="evidence" value="ECO:0007669"/>
    <property type="project" value="TreeGrafter"/>
</dbReference>
<evidence type="ECO:0000313" key="8">
    <source>
        <dbReference type="EMBL" id="OIR04488.1"/>
    </source>
</evidence>
<dbReference type="SUPFAM" id="SSF52172">
    <property type="entry name" value="CheY-like"/>
    <property type="match status" value="1"/>
</dbReference>
<comment type="caution">
    <text evidence="8">The sequence shown here is derived from an EMBL/GenBank/DDBJ whole genome shotgun (WGS) entry which is preliminary data.</text>
</comment>
<dbReference type="GO" id="GO:0006355">
    <property type="term" value="P:regulation of DNA-templated transcription"/>
    <property type="evidence" value="ECO:0007669"/>
    <property type="project" value="InterPro"/>
</dbReference>
<dbReference type="Gene3D" id="3.40.50.2300">
    <property type="match status" value="1"/>
</dbReference>
<feature type="domain" description="OmpR/PhoB-type" evidence="7">
    <location>
        <begin position="124"/>
        <end position="220"/>
    </location>
</feature>
<protein>
    <submittedName>
        <fullName evidence="8">Transcriptional regulatory protein QseB</fullName>
    </submittedName>
</protein>
<dbReference type="GO" id="GO:0032993">
    <property type="term" value="C:protein-DNA complex"/>
    <property type="evidence" value="ECO:0007669"/>
    <property type="project" value="TreeGrafter"/>
</dbReference>
<dbReference type="GO" id="GO:0005829">
    <property type="term" value="C:cytosol"/>
    <property type="evidence" value="ECO:0007669"/>
    <property type="project" value="TreeGrafter"/>
</dbReference>
<dbReference type="PROSITE" id="PS51755">
    <property type="entry name" value="OMPR_PHOB"/>
    <property type="match status" value="1"/>
</dbReference>
<dbReference type="Gene3D" id="1.10.10.10">
    <property type="entry name" value="Winged helix-like DNA-binding domain superfamily/Winged helix DNA-binding domain"/>
    <property type="match status" value="1"/>
</dbReference>
<reference evidence="8" key="1">
    <citation type="submission" date="2016-10" db="EMBL/GenBank/DDBJ databases">
        <title>Sequence of Gallionella enrichment culture.</title>
        <authorList>
            <person name="Poehlein A."/>
            <person name="Muehling M."/>
            <person name="Daniel R."/>
        </authorList>
    </citation>
    <scope>NUCLEOTIDE SEQUENCE</scope>
</reference>
<evidence type="ECO:0000256" key="4">
    <source>
        <dbReference type="ARBA" id="ARBA00023125"/>
    </source>
</evidence>
<evidence type="ECO:0000256" key="2">
    <source>
        <dbReference type="ARBA" id="ARBA00023012"/>
    </source>
</evidence>
<dbReference type="GO" id="GO:0000156">
    <property type="term" value="F:phosphorelay response regulator activity"/>
    <property type="evidence" value="ECO:0007669"/>
    <property type="project" value="TreeGrafter"/>
</dbReference>
<dbReference type="InterPro" id="IPR039420">
    <property type="entry name" value="WalR-like"/>
</dbReference>
<dbReference type="PANTHER" id="PTHR48111:SF67">
    <property type="entry name" value="TRANSCRIPTIONAL REGULATORY PROTEIN TCTD"/>
    <property type="match status" value="1"/>
</dbReference>
<sequence length="222" mass="25084">MRILLVEDDAVLGNATSIYLRSSDYIVDWARDGRQADSALSEEVYDAVVLDLGLPKIDGLTVLKRLRARKLDTRVIILTARDDLEDRIAGLDLGADDYLVKPVRLAELAARLRAQLRRKHDVLASTIEYPPLTLHIKERLVTYQNQPFALSPRELSIFETLLLRVGKVVSKEGLIENISDWDDSLGKNAIEVYIHRLRKKLLGVGIEVRTLRGLGYMLDKQA</sequence>
<dbReference type="Pfam" id="PF00072">
    <property type="entry name" value="Response_reg"/>
    <property type="match status" value="1"/>
</dbReference>
<dbReference type="FunFam" id="3.40.50.2300:FF:000002">
    <property type="entry name" value="DNA-binding response regulator PhoP"/>
    <property type="match status" value="1"/>
</dbReference>
<gene>
    <name evidence="8" type="primary">qseB_6</name>
    <name evidence="8" type="ORF">GALL_134220</name>
</gene>
<dbReference type="InterPro" id="IPR001867">
    <property type="entry name" value="OmpR/PhoB-type_DNA-bd"/>
</dbReference>